<dbReference type="EMBL" id="JACFYF010000002">
    <property type="protein sequence ID" value="MBA5761681.1"/>
    <property type="molecule type" value="Genomic_DNA"/>
</dbReference>
<feature type="transmembrane region" description="Helical" evidence="1">
    <location>
        <begin position="76"/>
        <end position="97"/>
    </location>
</feature>
<name>A0A7W2FP47_9VIBR</name>
<organism evidence="2 3">
    <name type="scientific">Vibrio marinisediminis</name>
    <dbReference type="NCBI Taxonomy" id="2758441"/>
    <lineage>
        <taxon>Bacteria</taxon>
        <taxon>Pseudomonadati</taxon>
        <taxon>Pseudomonadota</taxon>
        <taxon>Gammaproteobacteria</taxon>
        <taxon>Vibrionales</taxon>
        <taxon>Vibrionaceae</taxon>
        <taxon>Vibrio</taxon>
    </lineage>
</organism>
<sequence>MGLEALVFVMDAFITTCCMYVASKLSYVIVDFKSLLIIALSVALVSLTPAVGWILGLLLFVYLLSKAANASFGDCIWVVVFTKVVSFVVLMALGGVFA</sequence>
<dbReference type="RefSeq" id="WP_182107204.1">
    <property type="nucleotide sequence ID" value="NZ_JACFYF010000002.1"/>
</dbReference>
<comment type="caution">
    <text evidence="2">The sequence shown here is derived from an EMBL/GenBank/DDBJ whole genome shotgun (WGS) entry which is preliminary data.</text>
</comment>
<evidence type="ECO:0000256" key="1">
    <source>
        <dbReference type="SAM" id="Phobius"/>
    </source>
</evidence>
<dbReference type="Proteomes" id="UP000571701">
    <property type="component" value="Unassembled WGS sequence"/>
</dbReference>
<keyword evidence="1" id="KW-1133">Transmembrane helix</keyword>
<keyword evidence="1" id="KW-0472">Membrane</keyword>
<keyword evidence="1" id="KW-0812">Transmembrane</keyword>
<dbReference type="AlphaFoldDB" id="A0A7W2FP47"/>
<protein>
    <submittedName>
        <fullName evidence="2">Uncharacterized protein</fullName>
    </submittedName>
</protein>
<reference evidence="2 3" key="1">
    <citation type="submission" date="2020-07" db="EMBL/GenBank/DDBJ databases">
        <title>Vibrio marinisediminis sp. nov., isolated from marine sediment.</title>
        <authorList>
            <person name="Ji X."/>
        </authorList>
    </citation>
    <scope>NUCLEOTIDE SEQUENCE [LARGE SCALE GENOMIC DNA]</scope>
    <source>
        <strain evidence="2 3">404</strain>
    </source>
</reference>
<feature type="transmembrane region" description="Helical" evidence="1">
    <location>
        <begin position="6"/>
        <end position="23"/>
    </location>
</feature>
<proteinExistence type="predicted"/>
<evidence type="ECO:0000313" key="3">
    <source>
        <dbReference type="Proteomes" id="UP000571701"/>
    </source>
</evidence>
<evidence type="ECO:0000313" key="2">
    <source>
        <dbReference type="EMBL" id="MBA5761681.1"/>
    </source>
</evidence>
<gene>
    <name evidence="2" type="ORF">H2O73_04910</name>
</gene>
<feature type="transmembrane region" description="Helical" evidence="1">
    <location>
        <begin position="35"/>
        <end position="64"/>
    </location>
</feature>
<keyword evidence="3" id="KW-1185">Reference proteome</keyword>
<accession>A0A7W2FP47</accession>